<organism evidence="1 2">
    <name type="scientific">Araneus ventricosus</name>
    <name type="common">Orbweaver spider</name>
    <name type="synonym">Epeira ventricosa</name>
    <dbReference type="NCBI Taxonomy" id="182803"/>
    <lineage>
        <taxon>Eukaryota</taxon>
        <taxon>Metazoa</taxon>
        <taxon>Ecdysozoa</taxon>
        <taxon>Arthropoda</taxon>
        <taxon>Chelicerata</taxon>
        <taxon>Arachnida</taxon>
        <taxon>Araneae</taxon>
        <taxon>Araneomorphae</taxon>
        <taxon>Entelegynae</taxon>
        <taxon>Araneoidea</taxon>
        <taxon>Araneidae</taxon>
        <taxon>Araneus</taxon>
    </lineage>
</organism>
<reference evidence="1 2" key="1">
    <citation type="journal article" date="2019" name="Sci. Rep.">
        <title>Orb-weaving spider Araneus ventricosus genome elucidates the spidroin gene catalogue.</title>
        <authorList>
            <person name="Kono N."/>
            <person name="Nakamura H."/>
            <person name="Ohtoshi R."/>
            <person name="Moran D.A.P."/>
            <person name="Shinohara A."/>
            <person name="Yoshida Y."/>
            <person name="Fujiwara M."/>
            <person name="Mori M."/>
            <person name="Tomita M."/>
            <person name="Arakawa K."/>
        </authorList>
    </citation>
    <scope>NUCLEOTIDE SEQUENCE [LARGE SCALE GENOMIC DNA]</scope>
</reference>
<keyword evidence="2" id="KW-1185">Reference proteome</keyword>
<sequence length="113" mass="12812">MIFSKEELGAVVLVVGGLYSKRFTNMGQFSPESPTYFKRASTNNFCVCISYLNNILSYIGAKVRLLPQLIVMSSTVTFTYRNLHTSILSCSYARPTRISRQQKGRQYITLILV</sequence>
<accession>A0A4Y2F8X6</accession>
<protein>
    <submittedName>
        <fullName evidence="1">Uncharacterized protein</fullName>
    </submittedName>
</protein>
<comment type="caution">
    <text evidence="1">The sequence shown here is derived from an EMBL/GenBank/DDBJ whole genome shotgun (WGS) entry which is preliminary data.</text>
</comment>
<proteinExistence type="predicted"/>
<name>A0A4Y2F8X6_ARAVE</name>
<dbReference type="AlphaFoldDB" id="A0A4Y2F8X6"/>
<dbReference type="Proteomes" id="UP000499080">
    <property type="component" value="Unassembled WGS sequence"/>
</dbReference>
<dbReference type="EMBL" id="BGPR01000853">
    <property type="protein sequence ID" value="GBM37933.1"/>
    <property type="molecule type" value="Genomic_DNA"/>
</dbReference>
<evidence type="ECO:0000313" key="1">
    <source>
        <dbReference type="EMBL" id="GBM37933.1"/>
    </source>
</evidence>
<evidence type="ECO:0000313" key="2">
    <source>
        <dbReference type="Proteomes" id="UP000499080"/>
    </source>
</evidence>
<gene>
    <name evidence="1" type="ORF">AVEN_72846_1</name>
</gene>